<reference evidence="1" key="1">
    <citation type="submission" date="2007-04" db="EMBL/GenBank/DDBJ databases">
        <authorList>
            <consortium name="The Broad Institute Genome Sequencing Platform"/>
            <person name="Birren B."/>
            <person name="Lander E."/>
            <person name="Galagan J."/>
            <person name="Nusbaum C."/>
            <person name="Devon K."/>
            <person name="Ma L.-J."/>
            <person name="Jaffe D."/>
            <person name="Butler J."/>
            <person name="Alvarez P."/>
            <person name="Gnerre S."/>
            <person name="Grabherr M."/>
            <person name="Kleber M."/>
            <person name="Mauceli E."/>
            <person name="Brockman W."/>
            <person name="MacCallum I.A."/>
            <person name="Young S."/>
            <person name="LaButti K."/>
            <person name="DeCaprio D."/>
            <person name="Crawford M."/>
            <person name="Koehrsen M."/>
            <person name="Engels R."/>
            <person name="Montgomery P."/>
            <person name="Pearson M."/>
            <person name="Howarth C."/>
            <person name="Larson L."/>
            <person name="White J."/>
            <person name="O'Leary S."/>
            <person name="Kodira C."/>
            <person name="Zeng Q."/>
            <person name="Yandava C."/>
            <person name="Alvarado L."/>
            <person name="Kistler C."/>
            <person name="Shim W.-B."/>
            <person name="Kang S."/>
            <person name="Woloshuk C."/>
        </authorList>
    </citation>
    <scope>NUCLEOTIDE SEQUENCE</scope>
    <source>
        <strain evidence="1">4287</strain>
    </source>
</reference>
<reference evidence="1" key="2">
    <citation type="journal article" date="2010" name="Nature">
        <title>Comparative genomics reveals mobile pathogenicity chromosomes in Fusarium.</title>
        <authorList>
            <person name="Ma L.J."/>
            <person name="van der Does H.C."/>
            <person name="Borkovich K.A."/>
            <person name="Coleman J.J."/>
            <person name="Daboussi M.J."/>
            <person name="Di Pietro A."/>
            <person name="Dufresne M."/>
            <person name="Freitag M."/>
            <person name="Grabherr M."/>
            <person name="Henrissat B."/>
            <person name="Houterman P.M."/>
            <person name="Kang S."/>
            <person name="Shim W.B."/>
            <person name="Woloshuk C."/>
            <person name="Xie X."/>
            <person name="Xu J.R."/>
            <person name="Antoniw J."/>
            <person name="Baker S.E."/>
            <person name="Bluhm B.H."/>
            <person name="Breakspear A."/>
            <person name="Brown D.W."/>
            <person name="Butchko R.A."/>
            <person name="Chapman S."/>
            <person name="Coulson R."/>
            <person name="Coutinho P.M."/>
            <person name="Danchin E.G."/>
            <person name="Diener A."/>
            <person name="Gale L.R."/>
            <person name="Gardiner D.M."/>
            <person name="Goff S."/>
            <person name="Hammond-Kosack K.E."/>
            <person name="Hilburn K."/>
            <person name="Hua-Van A."/>
            <person name="Jonkers W."/>
            <person name="Kazan K."/>
            <person name="Kodira C.D."/>
            <person name="Koehrsen M."/>
            <person name="Kumar L."/>
            <person name="Lee Y.H."/>
            <person name="Li L."/>
            <person name="Manners J.M."/>
            <person name="Miranda-Saavedra D."/>
            <person name="Mukherjee M."/>
            <person name="Park G."/>
            <person name="Park J."/>
            <person name="Park S.Y."/>
            <person name="Proctor R.H."/>
            <person name="Regev A."/>
            <person name="Ruiz-Roldan M.C."/>
            <person name="Sain D."/>
            <person name="Sakthikumar S."/>
            <person name="Sykes S."/>
            <person name="Schwartz D.C."/>
            <person name="Turgeon B.G."/>
            <person name="Wapinski I."/>
            <person name="Yoder O."/>
            <person name="Young S."/>
            <person name="Zeng Q."/>
            <person name="Zhou S."/>
            <person name="Galagan J."/>
            <person name="Cuomo C.A."/>
            <person name="Kistler H.C."/>
            <person name="Rep M."/>
        </authorList>
    </citation>
    <scope>NUCLEOTIDE SEQUENCE [LARGE SCALE GENOMIC DNA]</scope>
    <source>
        <strain evidence="1">4287</strain>
    </source>
</reference>
<name>A0A0J9UCF9_FUSO4</name>
<dbReference type="AlphaFoldDB" id="A0A0J9UCF9"/>
<evidence type="ECO:0000313" key="1">
    <source>
        <dbReference type="EMBL" id="KNA96537.1"/>
    </source>
</evidence>
<dbReference type="RefSeq" id="XP_018234583.1">
    <property type="nucleotide sequence ID" value="XM_018398212.1"/>
</dbReference>
<dbReference type="KEGG" id="fox:FOXG_18161"/>
<proteinExistence type="predicted"/>
<dbReference type="EMBL" id="DS231697">
    <property type="protein sequence ID" value="KNA96537.1"/>
    <property type="molecule type" value="Genomic_DNA"/>
</dbReference>
<organism evidence="1 2">
    <name type="scientific">Fusarium oxysporum f. sp. lycopersici (strain 4287 / CBS 123668 / FGSC 9935 / NRRL 34936)</name>
    <name type="common">Fusarium vascular wilt of tomato</name>
    <dbReference type="NCBI Taxonomy" id="426428"/>
    <lineage>
        <taxon>Eukaryota</taxon>
        <taxon>Fungi</taxon>
        <taxon>Dikarya</taxon>
        <taxon>Ascomycota</taxon>
        <taxon>Pezizomycotina</taxon>
        <taxon>Sordariomycetes</taxon>
        <taxon>Hypocreomycetidae</taxon>
        <taxon>Hypocreales</taxon>
        <taxon>Nectriaceae</taxon>
        <taxon>Fusarium</taxon>
        <taxon>Fusarium oxysporum species complex</taxon>
    </lineage>
</organism>
<dbReference type="Proteomes" id="UP000009097">
    <property type="component" value="Unassembled WGS sequence"/>
</dbReference>
<dbReference type="GeneID" id="28958867"/>
<accession>A0A0J9UCF9</accession>
<evidence type="ECO:0000313" key="2">
    <source>
        <dbReference type="Proteomes" id="UP000009097"/>
    </source>
</evidence>
<sequence>MKPRTIDVFEDMRQLLVFAMSTSQIICEQPVVKCRRLSKNALLLAL</sequence>
<protein>
    <submittedName>
        <fullName evidence="1">Uncharacterized protein</fullName>
    </submittedName>
</protein>
<gene>
    <name evidence="1" type="ORF">FOXG_18161</name>
</gene>
<dbReference type="VEuPathDB" id="FungiDB:FOXG_18161"/>